<evidence type="ECO:0000313" key="12">
    <source>
        <dbReference type="EMBL" id="TWP43533.1"/>
    </source>
</evidence>
<dbReference type="InterPro" id="IPR029063">
    <property type="entry name" value="SAM-dependent_MTases_sf"/>
</dbReference>
<keyword evidence="8" id="KW-0949">S-adenosyl-L-methionine</keyword>
<evidence type="ECO:0000313" key="13">
    <source>
        <dbReference type="Proteomes" id="UP000316639"/>
    </source>
</evidence>
<evidence type="ECO:0000256" key="2">
    <source>
        <dbReference type="ARBA" id="ARBA00005369"/>
    </source>
</evidence>
<organism evidence="12 13">
    <name type="scientific">Lentzea tibetensis</name>
    <dbReference type="NCBI Taxonomy" id="2591470"/>
    <lineage>
        <taxon>Bacteria</taxon>
        <taxon>Bacillati</taxon>
        <taxon>Actinomycetota</taxon>
        <taxon>Actinomycetes</taxon>
        <taxon>Pseudonocardiales</taxon>
        <taxon>Pseudonocardiaceae</taxon>
        <taxon>Lentzea</taxon>
    </lineage>
</organism>
<dbReference type="GO" id="GO:0004719">
    <property type="term" value="F:protein-L-isoaspartate (D-aspartate) O-methyltransferase activity"/>
    <property type="evidence" value="ECO:0007669"/>
    <property type="project" value="UniProtKB-EC"/>
</dbReference>
<keyword evidence="7 12" id="KW-0808">Transferase</keyword>
<dbReference type="Gene3D" id="3.40.50.150">
    <property type="entry name" value="Vaccinia Virus protein VP39"/>
    <property type="match status" value="1"/>
</dbReference>
<evidence type="ECO:0000256" key="6">
    <source>
        <dbReference type="ARBA" id="ARBA00022603"/>
    </source>
</evidence>
<dbReference type="SUPFAM" id="SSF53335">
    <property type="entry name" value="S-adenosyl-L-methionine-dependent methyltransferases"/>
    <property type="match status" value="1"/>
</dbReference>
<comment type="similarity">
    <text evidence="2">Belongs to the methyltransferase superfamily. L-isoaspartyl/D-aspartyl protein methyltransferase family.</text>
</comment>
<evidence type="ECO:0000256" key="8">
    <source>
        <dbReference type="ARBA" id="ARBA00022691"/>
    </source>
</evidence>
<evidence type="ECO:0000256" key="5">
    <source>
        <dbReference type="ARBA" id="ARBA00022490"/>
    </source>
</evidence>
<dbReference type="Pfam" id="PF01135">
    <property type="entry name" value="PCMT"/>
    <property type="match status" value="1"/>
</dbReference>
<dbReference type="AlphaFoldDB" id="A0A563EEM1"/>
<proteinExistence type="inferred from homology"/>
<dbReference type="Proteomes" id="UP000316639">
    <property type="component" value="Unassembled WGS sequence"/>
</dbReference>
<dbReference type="GO" id="GO:0032259">
    <property type="term" value="P:methylation"/>
    <property type="evidence" value="ECO:0007669"/>
    <property type="project" value="UniProtKB-KW"/>
</dbReference>
<evidence type="ECO:0000256" key="11">
    <source>
        <dbReference type="ARBA" id="ARBA00031350"/>
    </source>
</evidence>
<evidence type="ECO:0000256" key="7">
    <source>
        <dbReference type="ARBA" id="ARBA00022679"/>
    </source>
</evidence>
<evidence type="ECO:0000256" key="9">
    <source>
        <dbReference type="ARBA" id="ARBA00030757"/>
    </source>
</evidence>
<sequence>MFASRFRLLQSSGGGTIDGTDAAQREAWLRAVYRNDSLLTDFDADDVPTSSCSAPSVVAIMLEALQVAEGQTVLEIGTGTGWNAALLAKRLRSDAITSVDINPTHVAQARERLTLLGLTPTLAVADGYLCYEQRAPYDRLIATASAREIPPAWLGQLRPGGVILIDIRGSFAGNLARLTVTADQSAHGRFLPESVSFMPLRSPEQPCRSFSELGGLTGRVAGARGESRTTNLDPGIFRQPAFAFFAQLTLSGALNAPVAFEDGPSFFCVIHPDSQAWARVELGTGTDYPVTQGGERRLWDELEAAHALWQRLDQPSPEDFTITIGINGQQVVSLAQADRTWHLPL</sequence>
<dbReference type="OrthoDB" id="5143400at2"/>
<reference evidence="12 13" key="1">
    <citation type="submission" date="2019-07" db="EMBL/GenBank/DDBJ databases">
        <title>Lentzea xizangensis sp. nov., isolated from Qinghai-Tibetan Plateau Soils.</title>
        <authorList>
            <person name="Huang J."/>
        </authorList>
    </citation>
    <scope>NUCLEOTIDE SEQUENCE [LARGE SCALE GENOMIC DNA]</scope>
    <source>
        <strain evidence="12 13">FXJ1.1311</strain>
    </source>
</reference>
<evidence type="ECO:0000256" key="10">
    <source>
        <dbReference type="ARBA" id="ARBA00031323"/>
    </source>
</evidence>
<evidence type="ECO:0000256" key="4">
    <source>
        <dbReference type="ARBA" id="ARBA00013346"/>
    </source>
</evidence>
<comment type="subcellular location">
    <subcellularLocation>
        <location evidence="1">Cytoplasm</location>
    </subcellularLocation>
</comment>
<keyword evidence="13" id="KW-1185">Reference proteome</keyword>
<protein>
    <recommendedName>
        <fullName evidence="4">Protein-L-isoaspartate O-methyltransferase</fullName>
        <ecNumber evidence="3">2.1.1.77</ecNumber>
    </recommendedName>
    <alternativeName>
        <fullName evidence="11">L-isoaspartyl protein carboxyl methyltransferase</fullName>
    </alternativeName>
    <alternativeName>
        <fullName evidence="9">Protein L-isoaspartyl methyltransferase</fullName>
    </alternativeName>
    <alternativeName>
        <fullName evidence="10">Protein-beta-aspartate methyltransferase</fullName>
    </alternativeName>
</protein>
<dbReference type="InterPro" id="IPR000682">
    <property type="entry name" value="PCMT"/>
</dbReference>
<evidence type="ECO:0000256" key="3">
    <source>
        <dbReference type="ARBA" id="ARBA00011890"/>
    </source>
</evidence>
<keyword evidence="5" id="KW-0963">Cytoplasm</keyword>
<dbReference type="PANTHER" id="PTHR11579">
    <property type="entry name" value="PROTEIN-L-ISOASPARTATE O-METHYLTRANSFERASE"/>
    <property type="match status" value="1"/>
</dbReference>
<evidence type="ECO:0000256" key="1">
    <source>
        <dbReference type="ARBA" id="ARBA00004496"/>
    </source>
</evidence>
<dbReference type="PANTHER" id="PTHR11579:SF0">
    <property type="entry name" value="PROTEIN-L-ISOASPARTATE(D-ASPARTATE) O-METHYLTRANSFERASE"/>
    <property type="match status" value="1"/>
</dbReference>
<accession>A0A563EEM1</accession>
<keyword evidence="6 12" id="KW-0489">Methyltransferase</keyword>
<comment type="caution">
    <text evidence="12">The sequence shown here is derived from an EMBL/GenBank/DDBJ whole genome shotgun (WGS) entry which is preliminary data.</text>
</comment>
<dbReference type="CDD" id="cd02440">
    <property type="entry name" value="AdoMet_MTases"/>
    <property type="match status" value="1"/>
</dbReference>
<dbReference type="EC" id="2.1.1.77" evidence="3"/>
<dbReference type="EMBL" id="VOBR01000062">
    <property type="protein sequence ID" value="TWP43533.1"/>
    <property type="molecule type" value="Genomic_DNA"/>
</dbReference>
<name>A0A563EEM1_9PSEU</name>
<dbReference type="GO" id="GO:0005737">
    <property type="term" value="C:cytoplasm"/>
    <property type="evidence" value="ECO:0007669"/>
    <property type="project" value="UniProtKB-SubCell"/>
</dbReference>
<gene>
    <name evidence="12" type="ORF">FKR81_42310</name>
</gene>